<keyword evidence="1 3" id="KW-0820">tRNA-binding</keyword>
<keyword evidence="2 3" id="KW-0694">RNA-binding</keyword>
<dbReference type="GO" id="GO:0000049">
    <property type="term" value="F:tRNA binding"/>
    <property type="evidence" value="ECO:0007669"/>
    <property type="project" value="UniProtKB-UniRule"/>
</dbReference>
<dbReference type="NCBIfam" id="TIGR02222">
    <property type="entry name" value="chap_CsaA"/>
    <property type="match status" value="1"/>
</dbReference>
<dbReference type="NCBIfam" id="NF007495">
    <property type="entry name" value="PRK10089.1-4"/>
    <property type="match status" value="1"/>
</dbReference>
<evidence type="ECO:0000256" key="2">
    <source>
        <dbReference type="ARBA" id="ARBA00022884"/>
    </source>
</evidence>
<dbReference type="PANTHER" id="PTHR11586:SF37">
    <property type="entry name" value="TRNA-BINDING DOMAIN-CONTAINING PROTEIN"/>
    <property type="match status" value="1"/>
</dbReference>
<dbReference type="PROSITE" id="PS50886">
    <property type="entry name" value="TRBD"/>
    <property type="match status" value="1"/>
</dbReference>
<dbReference type="InterPro" id="IPR002547">
    <property type="entry name" value="tRNA-bd_dom"/>
</dbReference>
<accession>A0A7I8DDJ2</accession>
<name>A0A7I8DDJ2_9BACL</name>
<evidence type="ECO:0000313" key="6">
    <source>
        <dbReference type="Proteomes" id="UP000593802"/>
    </source>
</evidence>
<dbReference type="Gene3D" id="2.40.50.140">
    <property type="entry name" value="Nucleic acid-binding proteins"/>
    <property type="match status" value="1"/>
</dbReference>
<dbReference type="KEGG" id="eff:skT53_20140"/>
<dbReference type="FunFam" id="2.40.50.140:FF:000165">
    <property type="entry name" value="Chaperone CsaA"/>
    <property type="match status" value="1"/>
</dbReference>
<dbReference type="NCBIfam" id="NF007494">
    <property type="entry name" value="PRK10089.1-3"/>
    <property type="match status" value="1"/>
</dbReference>
<sequence length="128" mass="13609">MVIFTDLCASLPGNGVEVAMATIDDFVKLDIRIGTVIAAEHFPEARVPAIKLQIDFGELGVKRSSAQITRRYRPETLVGRQVAAVVNFPPRKIAGFSSEVLVLGGIPGEGDVVLLKPDESVPNGTPIG</sequence>
<protein>
    <submittedName>
        <fullName evidence="5">Putative chaperone CsaA</fullName>
    </submittedName>
</protein>
<dbReference type="PANTHER" id="PTHR11586">
    <property type="entry name" value="TRNA-AMINOACYLATION COFACTOR ARC1 FAMILY MEMBER"/>
    <property type="match status" value="1"/>
</dbReference>
<dbReference type="InterPro" id="IPR008231">
    <property type="entry name" value="CsaA"/>
</dbReference>
<evidence type="ECO:0000256" key="1">
    <source>
        <dbReference type="ARBA" id="ARBA00022555"/>
    </source>
</evidence>
<dbReference type="InterPro" id="IPR012340">
    <property type="entry name" value="NA-bd_OB-fold"/>
</dbReference>
<evidence type="ECO:0000313" key="5">
    <source>
        <dbReference type="EMBL" id="BCJ87029.1"/>
    </source>
</evidence>
<proteinExistence type="predicted"/>
<keyword evidence="6" id="KW-1185">Reference proteome</keyword>
<evidence type="ECO:0000256" key="3">
    <source>
        <dbReference type="PROSITE-ProRule" id="PRU00209"/>
    </source>
</evidence>
<dbReference type="Proteomes" id="UP000593802">
    <property type="component" value="Chromosome"/>
</dbReference>
<evidence type="ECO:0000259" key="4">
    <source>
        <dbReference type="PROSITE" id="PS50886"/>
    </source>
</evidence>
<dbReference type="SUPFAM" id="SSF50249">
    <property type="entry name" value="Nucleic acid-binding proteins"/>
    <property type="match status" value="1"/>
</dbReference>
<dbReference type="InterPro" id="IPR051270">
    <property type="entry name" value="Tyrosine-tRNA_ligase_regulator"/>
</dbReference>
<feature type="domain" description="TRNA-binding" evidence="4">
    <location>
        <begin position="25"/>
        <end position="128"/>
    </location>
</feature>
<organism evidence="5 6">
    <name type="scientific">Effusibacillus dendaii</name>
    <dbReference type="NCBI Taxonomy" id="2743772"/>
    <lineage>
        <taxon>Bacteria</taxon>
        <taxon>Bacillati</taxon>
        <taxon>Bacillota</taxon>
        <taxon>Bacilli</taxon>
        <taxon>Bacillales</taxon>
        <taxon>Alicyclobacillaceae</taxon>
        <taxon>Effusibacillus</taxon>
    </lineage>
</organism>
<reference evidence="5 6" key="1">
    <citation type="submission" date="2020-08" db="EMBL/GenBank/DDBJ databases">
        <title>Complete Genome Sequence of Effusibacillus dendaii Strain skT53, Isolated from Farmland soil.</title>
        <authorList>
            <person name="Konishi T."/>
            <person name="Kawasaki H."/>
        </authorList>
    </citation>
    <scope>NUCLEOTIDE SEQUENCE [LARGE SCALE GENOMIC DNA]</scope>
    <source>
        <strain evidence="6">skT53</strain>
    </source>
</reference>
<dbReference type="CDD" id="cd02798">
    <property type="entry name" value="tRNA_bind_CsaA"/>
    <property type="match status" value="1"/>
</dbReference>
<dbReference type="NCBIfam" id="NF007496">
    <property type="entry name" value="PRK10089.1-5"/>
    <property type="match status" value="1"/>
</dbReference>
<dbReference type="EMBL" id="AP023366">
    <property type="protein sequence ID" value="BCJ87029.1"/>
    <property type="molecule type" value="Genomic_DNA"/>
</dbReference>
<dbReference type="AlphaFoldDB" id="A0A7I8DDJ2"/>
<gene>
    <name evidence="5" type="primary">csaA</name>
    <name evidence="5" type="ORF">skT53_20140</name>
</gene>
<dbReference type="Pfam" id="PF01588">
    <property type="entry name" value="tRNA_bind"/>
    <property type="match status" value="1"/>
</dbReference>